<dbReference type="Proteomes" id="UP000076959">
    <property type="component" value="Unassembled WGS sequence"/>
</dbReference>
<reference evidence="1 2" key="1">
    <citation type="submission" date="2016-03" db="EMBL/GenBank/DDBJ databases">
        <title>Draft Genome Sequence of the Strain BR 10245 (Bradyrhizobium sp.) isolated from nodules of Centrolobium paraense.</title>
        <authorList>
            <person name="Simoes-Araujo J.L.Sr."/>
            <person name="Barauna A.C."/>
            <person name="Silva K."/>
            <person name="Zilli J.E."/>
        </authorList>
    </citation>
    <scope>NUCLEOTIDE SEQUENCE [LARGE SCALE GENOMIC DNA]</scope>
    <source>
        <strain evidence="1 2">BR 10245</strain>
    </source>
</reference>
<gene>
    <name evidence="1" type="ORF">AYJ54_00845</name>
</gene>
<accession>A0A176YIJ3</accession>
<evidence type="ECO:0000313" key="1">
    <source>
        <dbReference type="EMBL" id="OAF05486.1"/>
    </source>
</evidence>
<sequence length="71" mass="8102">MFELETIMKTYADADGDFEIPFTAAEAREVIKEFSNLKTALRRIRSLDDKNLAKYAKEIASQALHMPPPRS</sequence>
<dbReference type="EMBL" id="LUUB01000079">
    <property type="protein sequence ID" value="OAF05486.1"/>
    <property type="molecule type" value="Genomic_DNA"/>
</dbReference>
<evidence type="ECO:0000313" key="2">
    <source>
        <dbReference type="Proteomes" id="UP000076959"/>
    </source>
</evidence>
<keyword evidence="2" id="KW-1185">Reference proteome</keyword>
<dbReference type="RefSeq" id="WP_063703602.1">
    <property type="nucleotide sequence ID" value="NZ_LUUB01000079.1"/>
</dbReference>
<organism evidence="1 2">
    <name type="scientific">Bradyrhizobium centrolobii</name>
    <dbReference type="NCBI Taxonomy" id="1505087"/>
    <lineage>
        <taxon>Bacteria</taxon>
        <taxon>Pseudomonadati</taxon>
        <taxon>Pseudomonadota</taxon>
        <taxon>Alphaproteobacteria</taxon>
        <taxon>Hyphomicrobiales</taxon>
        <taxon>Nitrobacteraceae</taxon>
        <taxon>Bradyrhizobium</taxon>
    </lineage>
</organism>
<proteinExistence type="predicted"/>
<comment type="caution">
    <text evidence="1">The sequence shown here is derived from an EMBL/GenBank/DDBJ whole genome shotgun (WGS) entry which is preliminary data.</text>
</comment>
<dbReference type="STRING" id="1505087.AYJ54_00845"/>
<dbReference type="AlphaFoldDB" id="A0A176YIJ3"/>
<name>A0A176YIJ3_9BRAD</name>
<protein>
    <submittedName>
        <fullName evidence="1">Uncharacterized protein</fullName>
    </submittedName>
</protein>